<evidence type="ECO:0000259" key="2">
    <source>
        <dbReference type="Pfam" id="PF24855"/>
    </source>
</evidence>
<organism evidence="3">
    <name type="scientific">Phaffia rhodozyma</name>
    <name type="common">Yeast</name>
    <name type="synonym">Xanthophyllomyces dendrorhous</name>
    <dbReference type="NCBI Taxonomy" id="264483"/>
    <lineage>
        <taxon>Eukaryota</taxon>
        <taxon>Fungi</taxon>
        <taxon>Dikarya</taxon>
        <taxon>Basidiomycota</taxon>
        <taxon>Agaricomycotina</taxon>
        <taxon>Tremellomycetes</taxon>
        <taxon>Cystofilobasidiales</taxon>
        <taxon>Mrakiaceae</taxon>
        <taxon>Phaffia</taxon>
    </lineage>
</organism>
<dbReference type="InterPro" id="IPR056146">
    <property type="entry name" value="DUF7729"/>
</dbReference>
<dbReference type="AlphaFoldDB" id="A0A0F7SUC3"/>
<proteinExistence type="predicted"/>
<protein>
    <recommendedName>
        <fullName evidence="2">DUF7729 domain-containing protein</fullName>
    </recommendedName>
</protein>
<dbReference type="Pfam" id="PF24855">
    <property type="entry name" value="DUF7729"/>
    <property type="match status" value="1"/>
</dbReference>
<accession>A0A0F7SUC3</accession>
<feature type="signal peptide" evidence="1">
    <location>
        <begin position="1"/>
        <end position="18"/>
    </location>
</feature>
<feature type="domain" description="DUF7729" evidence="2">
    <location>
        <begin position="41"/>
        <end position="169"/>
    </location>
</feature>
<keyword evidence="1" id="KW-0732">Signal</keyword>
<feature type="chain" id="PRO_5002522164" description="DUF7729 domain-containing protein" evidence="1">
    <location>
        <begin position="19"/>
        <end position="360"/>
    </location>
</feature>
<name>A0A0F7SUC3_PHARH</name>
<reference evidence="3" key="1">
    <citation type="submission" date="2014-08" db="EMBL/GenBank/DDBJ databases">
        <authorList>
            <person name="Sharma Rahul"/>
            <person name="Thines Marco"/>
        </authorList>
    </citation>
    <scope>NUCLEOTIDE SEQUENCE</scope>
</reference>
<evidence type="ECO:0000313" key="3">
    <source>
        <dbReference type="EMBL" id="CED85086.1"/>
    </source>
</evidence>
<evidence type="ECO:0000256" key="1">
    <source>
        <dbReference type="SAM" id="SignalP"/>
    </source>
</evidence>
<sequence length="360" mass="36576">MIPRFTLALAALSTVVSAQSSSVSSAQASASASASASATDSVSVPSSTSANCKAFLTDLDSDTVLSNCVTPLLTTTNAAAMSTNSTTLTSSLTKLCSANGCSETFIRTKLSYFYGNCSAELTAGADDTIRNLYDLLYVVEPLRTVVCTKDDNTNEYCVTALGANTTTASTVSQNATIVVTNGTVLNTAVIQPEVAYNAAYLSVNTLSTSSSSGSALSTRASKRASITKAIDASSAIYPNATTYKNTDLPYLFIQPTDPASILCSSCAKGVFTAYAAYESRMPYALGLSSSAILGGQGALWQAAIDTCGSTWVAGITNAANVDSSSTDSGSSSSLSGASRSVVGAWSVGALAAIVASFTLA</sequence>
<dbReference type="EMBL" id="LN483332">
    <property type="protein sequence ID" value="CED85086.1"/>
    <property type="molecule type" value="Genomic_DNA"/>
</dbReference>